<dbReference type="OrthoDB" id="5570877at2"/>
<feature type="domain" description="N-acetyltransferase" evidence="1">
    <location>
        <begin position="1"/>
        <end position="155"/>
    </location>
</feature>
<dbReference type="AlphaFoldDB" id="A0A410MFD1"/>
<dbReference type="EMBL" id="CP026118">
    <property type="protein sequence ID" value="QAS53408.1"/>
    <property type="molecule type" value="Genomic_DNA"/>
</dbReference>
<keyword evidence="2" id="KW-0808">Transferase</keyword>
<dbReference type="CDD" id="cd04301">
    <property type="entry name" value="NAT_SF"/>
    <property type="match status" value="1"/>
</dbReference>
<protein>
    <submittedName>
        <fullName evidence="2">GNAT family N-acetyltransferase</fullName>
    </submittedName>
</protein>
<evidence type="ECO:0000313" key="2">
    <source>
        <dbReference type="EMBL" id="QAS53408.1"/>
    </source>
</evidence>
<gene>
    <name evidence="2" type="ORF">HLI_14990</name>
</gene>
<sequence length="338" mass="39139">MTVRHYRSGDETLIQSLFKKTFDQEMTFSTWKWKFIDNPKQKQPFILVYEENGHILGHISLWVTEAFINGEKKKIGLRVDTMVDPDARGKGIYKKLNTSLIEEADQAGIDFLYGFPAPKAKELFLRYTGGTHMTDMPRWMYVQKPLSLLASKFKPLKLLQPLDQLYTRIRQSKQVESDYEIRTIHQCDETFDQLAELAKHQSHAMIVRDSQYLNWRFFDHPAKDYVMQGLYREDELQGYVVTHQAQGAFHNGLIIDWLAIEEAIWPHLLHHAMNELHQTDVIQTWALPHTTAAKALKAKGFVHKDSPMPLVGKEIAGHAAELNDAEKWFITPGDVDSF</sequence>
<accession>A0A410MFD1</accession>
<name>A0A410MFD1_9BACI</name>
<evidence type="ECO:0000259" key="1">
    <source>
        <dbReference type="PROSITE" id="PS51186"/>
    </source>
</evidence>
<dbReference type="PROSITE" id="PS51186">
    <property type="entry name" value="GNAT"/>
    <property type="match status" value="1"/>
</dbReference>
<dbReference type="Proteomes" id="UP000287756">
    <property type="component" value="Chromosome"/>
</dbReference>
<organism evidence="2 3">
    <name type="scientific">Halobacillus litoralis</name>
    <dbReference type="NCBI Taxonomy" id="45668"/>
    <lineage>
        <taxon>Bacteria</taxon>
        <taxon>Bacillati</taxon>
        <taxon>Bacillota</taxon>
        <taxon>Bacilli</taxon>
        <taxon>Bacillales</taxon>
        <taxon>Bacillaceae</taxon>
        <taxon>Halobacillus</taxon>
    </lineage>
</organism>
<dbReference type="GO" id="GO:0016747">
    <property type="term" value="F:acyltransferase activity, transferring groups other than amino-acyl groups"/>
    <property type="evidence" value="ECO:0007669"/>
    <property type="project" value="InterPro"/>
</dbReference>
<dbReference type="Pfam" id="PF13527">
    <property type="entry name" value="Acetyltransf_9"/>
    <property type="match status" value="1"/>
</dbReference>
<evidence type="ECO:0000313" key="3">
    <source>
        <dbReference type="Proteomes" id="UP000287756"/>
    </source>
</evidence>
<proteinExistence type="predicted"/>
<dbReference type="KEGG" id="hli:HLI_14990"/>
<dbReference type="InterPro" id="IPR000182">
    <property type="entry name" value="GNAT_dom"/>
</dbReference>
<dbReference type="SUPFAM" id="SSF55729">
    <property type="entry name" value="Acyl-CoA N-acyltransferases (Nat)"/>
    <property type="match status" value="1"/>
</dbReference>
<dbReference type="Gene3D" id="3.40.630.30">
    <property type="match status" value="1"/>
</dbReference>
<reference evidence="2 3" key="1">
    <citation type="submission" date="2018-01" db="EMBL/GenBank/DDBJ databases">
        <title>The whole genome sequencing and assembly of Halobacillus litoralis ERB031 strain.</title>
        <authorList>
            <person name="Lee S.-J."/>
            <person name="Park M.-K."/>
            <person name="Kim J.-Y."/>
            <person name="Lee Y.-J."/>
            <person name="Yi H."/>
            <person name="Bahn Y.-S."/>
            <person name="Kim J.F."/>
            <person name="Lee D.-W."/>
        </authorList>
    </citation>
    <scope>NUCLEOTIDE SEQUENCE [LARGE SCALE GENOMIC DNA]</scope>
    <source>
        <strain evidence="2 3">ERB 031</strain>
    </source>
</reference>
<dbReference type="InterPro" id="IPR016181">
    <property type="entry name" value="Acyl_CoA_acyltransferase"/>
</dbReference>
<dbReference type="RefSeq" id="WP_128525685.1">
    <property type="nucleotide sequence ID" value="NZ_CANLVY010000001.1"/>
</dbReference>